<evidence type="ECO:0000256" key="2">
    <source>
        <dbReference type="ARBA" id="ARBA00022553"/>
    </source>
</evidence>
<gene>
    <name evidence="8" type="ORF">R9X50_00645400</name>
</gene>
<evidence type="ECO:0000256" key="3">
    <source>
        <dbReference type="ARBA" id="ARBA00022598"/>
    </source>
</evidence>
<evidence type="ECO:0000259" key="5">
    <source>
        <dbReference type="Pfam" id="PF00501"/>
    </source>
</evidence>
<dbReference type="PANTHER" id="PTHR45527">
    <property type="entry name" value="NONRIBOSOMAL PEPTIDE SYNTHETASE"/>
    <property type="match status" value="1"/>
</dbReference>
<keyword evidence="2" id="KW-0597">Phosphoprotein</keyword>
<name>A0AAQ3MDA1_9PEZI</name>
<evidence type="ECO:0000256" key="1">
    <source>
        <dbReference type="ARBA" id="ARBA00022450"/>
    </source>
</evidence>
<dbReference type="GO" id="GO:0043041">
    <property type="term" value="P:amino acid activation for nonribosomal peptide biosynthetic process"/>
    <property type="evidence" value="ECO:0007669"/>
    <property type="project" value="TreeGrafter"/>
</dbReference>
<keyword evidence="1" id="KW-0596">Phosphopantetheine</keyword>
<dbReference type="Pfam" id="PF00501">
    <property type="entry name" value="AMP-binding"/>
    <property type="match status" value="1"/>
</dbReference>
<dbReference type="GO" id="GO:0016874">
    <property type="term" value="F:ligase activity"/>
    <property type="evidence" value="ECO:0007669"/>
    <property type="project" value="UniProtKB-KW"/>
</dbReference>
<comment type="similarity">
    <text evidence="4">Belongs to the NRP synthetase family.</text>
</comment>
<feature type="domain" description="Carrier" evidence="6">
    <location>
        <begin position="14"/>
        <end position="72"/>
    </location>
</feature>
<dbReference type="SUPFAM" id="SSF56801">
    <property type="entry name" value="Acetyl-CoA synthetase-like"/>
    <property type="match status" value="1"/>
</dbReference>
<dbReference type="InterPro" id="IPR001242">
    <property type="entry name" value="Condensation_dom"/>
</dbReference>
<dbReference type="Pfam" id="PF00550">
    <property type="entry name" value="PP-binding"/>
    <property type="match status" value="1"/>
</dbReference>
<organism evidence="8 9">
    <name type="scientific">Acrodontium crateriforme</name>
    <dbReference type="NCBI Taxonomy" id="150365"/>
    <lineage>
        <taxon>Eukaryota</taxon>
        <taxon>Fungi</taxon>
        <taxon>Dikarya</taxon>
        <taxon>Ascomycota</taxon>
        <taxon>Pezizomycotina</taxon>
        <taxon>Dothideomycetes</taxon>
        <taxon>Dothideomycetidae</taxon>
        <taxon>Mycosphaerellales</taxon>
        <taxon>Teratosphaeriaceae</taxon>
        <taxon>Acrodontium</taxon>
    </lineage>
</organism>
<evidence type="ECO:0000259" key="7">
    <source>
        <dbReference type="Pfam" id="PF00668"/>
    </source>
</evidence>
<dbReference type="InterPro" id="IPR020845">
    <property type="entry name" value="AMP-binding_CS"/>
</dbReference>
<dbReference type="InterPro" id="IPR036736">
    <property type="entry name" value="ACP-like_sf"/>
</dbReference>
<proteinExistence type="inferred from homology"/>
<dbReference type="Gene3D" id="3.30.559.10">
    <property type="entry name" value="Chloramphenicol acetyltransferase-like domain"/>
    <property type="match status" value="1"/>
</dbReference>
<accession>A0AAQ3MDA1</accession>
<dbReference type="InterPro" id="IPR042099">
    <property type="entry name" value="ANL_N_sf"/>
</dbReference>
<dbReference type="Gene3D" id="1.10.1200.10">
    <property type="entry name" value="ACP-like"/>
    <property type="match status" value="1"/>
</dbReference>
<reference evidence="8 9" key="1">
    <citation type="submission" date="2023-11" db="EMBL/GenBank/DDBJ databases">
        <title>An acidophilic fungus is an integral part of prey digestion in a carnivorous sundew plant.</title>
        <authorList>
            <person name="Tsai I.J."/>
        </authorList>
    </citation>
    <scope>NUCLEOTIDE SEQUENCE [LARGE SCALE GENOMIC DNA]</scope>
    <source>
        <strain evidence="8">169a</strain>
    </source>
</reference>
<dbReference type="InterPro" id="IPR045851">
    <property type="entry name" value="AMP-bd_C_sf"/>
</dbReference>
<dbReference type="SUPFAM" id="SSF47336">
    <property type="entry name" value="ACP-like"/>
    <property type="match status" value="1"/>
</dbReference>
<dbReference type="Proteomes" id="UP001303373">
    <property type="component" value="Chromosome 10"/>
</dbReference>
<keyword evidence="3" id="KW-0436">Ligase</keyword>
<evidence type="ECO:0000313" key="8">
    <source>
        <dbReference type="EMBL" id="WPH03572.1"/>
    </source>
</evidence>
<dbReference type="InterPro" id="IPR023213">
    <property type="entry name" value="CAT-like_dom_sf"/>
</dbReference>
<protein>
    <submittedName>
        <fullName evidence="8">Nrps</fullName>
    </submittedName>
</protein>
<dbReference type="InterPro" id="IPR000873">
    <property type="entry name" value="AMP-dep_synth/lig_dom"/>
</dbReference>
<dbReference type="GO" id="GO:0044550">
    <property type="term" value="P:secondary metabolite biosynthetic process"/>
    <property type="evidence" value="ECO:0007669"/>
    <property type="project" value="TreeGrafter"/>
</dbReference>
<dbReference type="InterPro" id="IPR009081">
    <property type="entry name" value="PP-bd_ACP"/>
</dbReference>
<dbReference type="Gene3D" id="3.40.50.12780">
    <property type="entry name" value="N-terminal domain of ligase-like"/>
    <property type="match status" value="1"/>
</dbReference>
<keyword evidence="9" id="KW-1185">Reference proteome</keyword>
<dbReference type="Gene3D" id="3.30.559.30">
    <property type="entry name" value="Nonribosomal peptide synthetase, condensation domain"/>
    <property type="match status" value="1"/>
</dbReference>
<evidence type="ECO:0000313" key="9">
    <source>
        <dbReference type="Proteomes" id="UP001303373"/>
    </source>
</evidence>
<feature type="domain" description="Condensation" evidence="7">
    <location>
        <begin position="157"/>
        <end position="431"/>
    </location>
</feature>
<dbReference type="PANTHER" id="PTHR45527:SF11">
    <property type="entry name" value="NONRIBOSOMAL PEPTIDE SYNTHETASE 5"/>
    <property type="match status" value="1"/>
</dbReference>
<dbReference type="SUPFAM" id="SSF52777">
    <property type="entry name" value="CoA-dependent acyltransferases"/>
    <property type="match status" value="2"/>
</dbReference>
<dbReference type="AlphaFoldDB" id="A0AAQ3MDA1"/>
<dbReference type="GO" id="GO:0005737">
    <property type="term" value="C:cytoplasm"/>
    <property type="evidence" value="ECO:0007669"/>
    <property type="project" value="TreeGrafter"/>
</dbReference>
<feature type="domain" description="AMP-dependent synthetase/ligase" evidence="5">
    <location>
        <begin position="561"/>
        <end position="895"/>
    </location>
</feature>
<dbReference type="GO" id="GO:0031177">
    <property type="term" value="F:phosphopantetheine binding"/>
    <property type="evidence" value="ECO:0007669"/>
    <property type="project" value="TreeGrafter"/>
</dbReference>
<dbReference type="Gene3D" id="3.30.300.30">
    <property type="match status" value="1"/>
</dbReference>
<dbReference type="EMBL" id="CP138589">
    <property type="protein sequence ID" value="WPH03572.1"/>
    <property type="molecule type" value="Genomic_DNA"/>
</dbReference>
<dbReference type="Pfam" id="PF00668">
    <property type="entry name" value="Condensation"/>
    <property type="match status" value="1"/>
</dbReference>
<sequence>MEHNHRVDEHLLHRLSVLLHLGPDRIKLNQSFIQNGGDSLLAIKFSNWIRRFEHLHVSVGAILRTNNLRSLLTKQGLKGLATEQSSCPFNGEDEVVATSSPNRHDHKTLDPIQRIPTVIPTTGLPITFVQAGVAVYTHRVPGAAVQHVTQYCYTDVLPRLRYAFAKAISEFHVFRLRLEVETSPLLVKASWKKSVELNWSECQIQSHEDLEESFRVWSIEASAEPVFRVLTPAAVDGSRSLSVVHWFYHHSLLDGKSMDILLQQVDAYVDTPSLPLKSDDHTLDVVRGLQQYHAPRKGAARAFWATREIPGEARNHPLLRILDGDRLSSRVRMKYTDVFYPENIRTFQSRMGFTLEVLVRGSLALVLSKLQGASNVSFMSVSSRRSLPINDIEDAVSNLATSMVLSIDVNRTETSRNFLGQVFHKVLELEDMSYSDPSDGFSLGGLVVVSSDIQSHTPWYSNGHQTEVMSPKETLPTLYVSPTGRIRFTYNSEWRSPSEIKIFINLFKTAMNGLASGTLTVGECLQNMLPLSQREMVLKWGNCLSPRTSIDSVDDDIMSLFQKQALMRGDAAALELRGRHTSYRNLACMINIISRRIRETFEPGSVIMIHADGSINWIVAMLGVLDAECIFSPQGVNLPHQLRSEHYAIAEARAFLVPNKENDLISPDGCKLRLCVEELLQAAGTDSTTPQITSFRRHSPLSAAYICFSSGTTGKPKAIKCTNSGVVSLLTDPVARLGVMPGTRLAQTMAPPFDGAIQGVFSVLCYGGTLVLRDAMEPFEHLRVADTILTSPSFAAELNPGDYPNVRFVFLGSEVLPQHIADVWSAGREATYNVYGPTECHMVVTAQKIEPGRCVTIGRPFPSARIYILDESGGLVPPLVAGEIHIAGVQVAQGYIGLEDETERRFVPDSIWPSDGGRMYRTGDWGYWTLDGQIAFIGRTDRQVKLGGFRIDLNDVQARLEKAITPKARVVIVTVGDALGCAISDAPPGVGEEQVRAAAKAVLPPQNLPKRIRFLQKMPLSPFGKTDYRAVAKLLET</sequence>
<evidence type="ECO:0000259" key="6">
    <source>
        <dbReference type="Pfam" id="PF00550"/>
    </source>
</evidence>
<evidence type="ECO:0000256" key="4">
    <source>
        <dbReference type="ARBA" id="ARBA00029454"/>
    </source>
</evidence>
<dbReference type="PROSITE" id="PS00455">
    <property type="entry name" value="AMP_BINDING"/>
    <property type="match status" value="1"/>
</dbReference>